<evidence type="ECO:0000313" key="1">
    <source>
        <dbReference type="EMBL" id="CAL8098031.1"/>
    </source>
</evidence>
<evidence type="ECO:0000313" key="2">
    <source>
        <dbReference type="Proteomes" id="UP001642540"/>
    </source>
</evidence>
<accession>A0ABP1QCJ6</accession>
<dbReference type="Proteomes" id="UP001642540">
    <property type="component" value="Unassembled WGS sequence"/>
</dbReference>
<comment type="caution">
    <text evidence="1">The sequence shown here is derived from an EMBL/GenBank/DDBJ whole genome shotgun (WGS) entry which is preliminary data.</text>
</comment>
<dbReference type="PANTHER" id="PTHR34153:SF2">
    <property type="entry name" value="SI:CH211-262H13.3-RELATED"/>
    <property type="match status" value="1"/>
</dbReference>
<reference evidence="1 2" key="1">
    <citation type="submission" date="2024-08" db="EMBL/GenBank/DDBJ databases">
        <authorList>
            <person name="Cucini C."/>
            <person name="Frati F."/>
        </authorList>
    </citation>
    <scope>NUCLEOTIDE SEQUENCE [LARGE SCALE GENOMIC DNA]</scope>
</reference>
<name>A0ABP1QCJ6_9HEXA</name>
<proteinExistence type="predicted"/>
<evidence type="ECO:0008006" key="3">
    <source>
        <dbReference type="Google" id="ProtNLM"/>
    </source>
</evidence>
<sequence length="168" mass="18825">MSLVKQCLSNLDQKVETLRGEGARHTESRHRLTPQLPTPMCTVEQYNTFDTSLSNDPKTKESIIQAFITCGGDSVVEFTGRALRKIFSEELATKFSLRGQKGNIDFSATNTWNVLKDAVLLVRKLNATEKSIEKAVSEWFRHSNERLQKKIKKSSGAQNATTPASHDL</sequence>
<gene>
    <name evidence="1" type="ORF">ODALV1_LOCUS9814</name>
</gene>
<organism evidence="1 2">
    <name type="scientific">Orchesella dallaii</name>
    <dbReference type="NCBI Taxonomy" id="48710"/>
    <lineage>
        <taxon>Eukaryota</taxon>
        <taxon>Metazoa</taxon>
        <taxon>Ecdysozoa</taxon>
        <taxon>Arthropoda</taxon>
        <taxon>Hexapoda</taxon>
        <taxon>Collembola</taxon>
        <taxon>Entomobryomorpha</taxon>
        <taxon>Entomobryoidea</taxon>
        <taxon>Orchesellidae</taxon>
        <taxon>Orchesellinae</taxon>
        <taxon>Orchesella</taxon>
    </lineage>
</organism>
<keyword evidence="2" id="KW-1185">Reference proteome</keyword>
<dbReference type="EMBL" id="CAXLJM020000030">
    <property type="protein sequence ID" value="CAL8098031.1"/>
    <property type="molecule type" value="Genomic_DNA"/>
</dbReference>
<protein>
    <recommendedName>
        <fullName evidence="3">DUF4806 domain-containing protein</fullName>
    </recommendedName>
</protein>
<dbReference type="PANTHER" id="PTHR34153">
    <property type="entry name" value="SI:CH211-262H13.3-RELATED-RELATED"/>
    <property type="match status" value="1"/>
</dbReference>